<dbReference type="Gene3D" id="3.20.20.30">
    <property type="entry name" value="Luciferase-like domain"/>
    <property type="match status" value="1"/>
</dbReference>
<comment type="caution">
    <text evidence="3">The sequence shown here is derived from an EMBL/GenBank/DDBJ whole genome shotgun (WGS) entry which is preliminary data.</text>
</comment>
<dbReference type="CDD" id="cd01097">
    <property type="entry name" value="Tetrahydromethanopterin_reductase"/>
    <property type="match status" value="1"/>
</dbReference>
<dbReference type="InterPro" id="IPR050564">
    <property type="entry name" value="F420-G6PD/mer"/>
</dbReference>
<dbReference type="GO" id="GO:0016705">
    <property type="term" value="F:oxidoreductase activity, acting on paired donors, with incorporation or reduction of molecular oxygen"/>
    <property type="evidence" value="ECO:0007669"/>
    <property type="project" value="InterPro"/>
</dbReference>
<dbReference type="SUPFAM" id="SSF51679">
    <property type="entry name" value="Bacterial luciferase-like"/>
    <property type="match status" value="1"/>
</dbReference>
<dbReference type="EMBL" id="SNXZ01000011">
    <property type="protein sequence ID" value="TDP89973.1"/>
    <property type="molecule type" value="Genomic_DNA"/>
</dbReference>
<accession>A0A4R6RSX1</accession>
<evidence type="ECO:0000256" key="1">
    <source>
        <dbReference type="ARBA" id="ARBA00023002"/>
    </source>
</evidence>
<proteinExistence type="predicted"/>
<dbReference type="AlphaFoldDB" id="A0A4R6RSX1"/>
<evidence type="ECO:0000313" key="3">
    <source>
        <dbReference type="EMBL" id="TDP89973.1"/>
    </source>
</evidence>
<feature type="domain" description="Luciferase-like" evidence="2">
    <location>
        <begin position="16"/>
        <end position="303"/>
    </location>
</feature>
<protein>
    <submittedName>
        <fullName evidence="3">G6PDH family F420-dependent oxidoreductase</fullName>
    </submittedName>
</protein>
<organism evidence="3 4">
    <name type="scientific">Labedaea rhizosphaerae</name>
    <dbReference type="NCBI Taxonomy" id="598644"/>
    <lineage>
        <taxon>Bacteria</taxon>
        <taxon>Bacillati</taxon>
        <taxon>Actinomycetota</taxon>
        <taxon>Actinomycetes</taxon>
        <taxon>Pseudonocardiales</taxon>
        <taxon>Pseudonocardiaceae</taxon>
        <taxon>Labedaea</taxon>
    </lineage>
</organism>
<keyword evidence="1" id="KW-0560">Oxidoreductase</keyword>
<dbReference type="NCBIfam" id="TIGR03557">
    <property type="entry name" value="F420_G6P_family"/>
    <property type="match status" value="1"/>
</dbReference>
<name>A0A4R6RSX1_LABRH</name>
<keyword evidence="4" id="KW-1185">Reference proteome</keyword>
<dbReference type="PANTHER" id="PTHR43244">
    <property type="match status" value="1"/>
</dbReference>
<evidence type="ECO:0000313" key="4">
    <source>
        <dbReference type="Proteomes" id="UP000295444"/>
    </source>
</evidence>
<dbReference type="InterPro" id="IPR036661">
    <property type="entry name" value="Luciferase-like_sf"/>
</dbReference>
<evidence type="ECO:0000259" key="2">
    <source>
        <dbReference type="Pfam" id="PF00296"/>
    </source>
</evidence>
<sequence>MFESSSSGYPAVMVRFGYTLMTEQAGPRELVGHATAAERAGFDFEVMSDHYSPWLDEQGHAPYAWSVLGAVAQATERVDLMTYVTCPIMRYHPAVVAQKAATVQLLSDGRFTLGVGAGENLNEHVVGRGWPPANVRHEMLDEALRIMRALFEGGYVNFKGEHYRVDSAKLWDRPEQPVPVAVAVSGEQSISGFAPLADAMIAVEPKEELTKSWRKAKSGDQRIIGQIPICYDKSEEAAIERAHAQFRWFGGGWKVNAELPGPSGFAGATQFVRPEDVAESIPCGPKVDKIVDAVSAFWQAGFTDVALVQIGGEHQDEFFPFAEQELLPALREASA</sequence>
<dbReference type="Pfam" id="PF00296">
    <property type="entry name" value="Bac_luciferase"/>
    <property type="match status" value="1"/>
</dbReference>
<gene>
    <name evidence="3" type="ORF">EV186_11199</name>
</gene>
<dbReference type="InterPro" id="IPR011251">
    <property type="entry name" value="Luciferase-like_dom"/>
</dbReference>
<reference evidence="3 4" key="1">
    <citation type="submission" date="2019-03" db="EMBL/GenBank/DDBJ databases">
        <title>Genomic Encyclopedia of Type Strains, Phase IV (KMG-IV): sequencing the most valuable type-strain genomes for metagenomic binning, comparative biology and taxonomic classification.</title>
        <authorList>
            <person name="Goeker M."/>
        </authorList>
    </citation>
    <scope>NUCLEOTIDE SEQUENCE [LARGE SCALE GENOMIC DNA]</scope>
    <source>
        <strain evidence="3 4">DSM 45361</strain>
    </source>
</reference>
<dbReference type="PANTHER" id="PTHR43244:SF1">
    <property type="entry name" value="5,10-METHYLENETETRAHYDROMETHANOPTERIN REDUCTASE"/>
    <property type="match status" value="1"/>
</dbReference>
<dbReference type="Proteomes" id="UP000295444">
    <property type="component" value="Unassembled WGS sequence"/>
</dbReference>
<dbReference type="InterPro" id="IPR019945">
    <property type="entry name" value="F420_G6P_DH-rel"/>
</dbReference>